<organism evidence="2 3">
    <name type="scientific">miscellaneous Crenarchaeota group-15 archaeon DG-45</name>
    <dbReference type="NCBI Taxonomy" id="1685127"/>
    <lineage>
        <taxon>Archaea</taxon>
        <taxon>Candidatus Bathyarchaeota</taxon>
        <taxon>MCG-15</taxon>
    </lineage>
</organism>
<reference evidence="2 3" key="1">
    <citation type="submission" date="2015-06" db="EMBL/GenBank/DDBJ databases">
        <title>New insights into the roles of widespread benthic archaea in carbon and nitrogen cycling.</title>
        <authorList>
            <person name="Lazar C.S."/>
            <person name="Baker B.J."/>
            <person name="Seitz K.W."/>
            <person name="Hyde A.S."/>
            <person name="Dick G.J."/>
            <person name="Hinrichs K.-U."/>
            <person name="Teske A.P."/>
        </authorList>
    </citation>
    <scope>NUCLEOTIDE SEQUENCE [LARGE SCALE GENOMIC DNA]</scope>
    <source>
        <strain evidence="2">DG-45</strain>
    </source>
</reference>
<dbReference type="Proteomes" id="UP000037210">
    <property type="component" value="Unassembled WGS sequence"/>
</dbReference>
<keyword evidence="1" id="KW-0812">Transmembrane</keyword>
<gene>
    <name evidence="2" type="ORF">AC482_06320</name>
</gene>
<dbReference type="AlphaFoldDB" id="A0A0M0BM70"/>
<evidence type="ECO:0000313" key="2">
    <source>
        <dbReference type="EMBL" id="KON29499.1"/>
    </source>
</evidence>
<proteinExistence type="predicted"/>
<accession>A0A0M0BM70</accession>
<keyword evidence="1" id="KW-0472">Membrane</keyword>
<feature type="transmembrane region" description="Helical" evidence="1">
    <location>
        <begin position="6"/>
        <end position="25"/>
    </location>
</feature>
<dbReference type="Pfam" id="PF15956">
    <property type="entry name" value="DUF4760"/>
    <property type="match status" value="1"/>
</dbReference>
<evidence type="ECO:0000256" key="1">
    <source>
        <dbReference type="SAM" id="Phobius"/>
    </source>
</evidence>
<keyword evidence="1" id="KW-1133">Transmembrane helix</keyword>
<comment type="caution">
    <text evidence="2">The sequence shown here is derived from an EMBL/GenBank/DDBJ whole genome shotgun (WGS) entry which is preliminary data.</text>
</comment>
<name>A0A0M0BM70_9ARCH</name>
<evidence type="ECO:0000313" key="3">
    <source>
        <dbReference type="Proteomes" id="UP000037210"/>
    </source>
</evidence>
<evidence type="ECO:0008006" key="4">
    <source>
        <dbReference type="Google" id="ProtNLM"/>
    </source>
</evidence>
<protein>
    <recommendedName>
        <fullName evidence="4">DUF4760 domain-containing protein</fullName>
    </recommendedName>
</protein>
<dbReference type="EMBL" id="LFWZ01000062">
    <property type="protein sequence ID" value="KON29499.1"/>
    <property type="molecule type" value="Genomic_DNA"/>
</dbReference>
<sequence>MIDLQTISIMLASASVTIAALYYAFTLRYTRMNMKTSLETRQAQLFMRIYERFYDPEFSRQQNWVMFVWEWTDFDDAWKKYGPETNMEAASAFISVARYYEGIGVLVKRKLIDVNLVEELMSEYVIRSWDKMGPFFKEARERFKWPHLFQEFENISNTLEKTRQPSSTSG</sequence>
<dbReference type="InterPro" id="IPR031876">
    <property type="entry name" value="DUF4760"/>
</dbReference>